<keyword evidence="2" id="KW-1185">Reference proteome</keyword>
<proteinExistence type="predicted"/>
<comment type="caution">
    <text evidence="1">The sequence shown here is derived from an EMBL/GenBank/DDBJ whole genome shotgun (WGS) entry which is preliminary data.</text>
</comment>
<accession>A0ABU2BHH1</accession>
<gene>
    <name evidence="1" type="ORF">J2S64_001788</name>
</gene>
<dbReference type="Proteomes" id="UP001183817">
    <property type="component" value="Unassembled WGS sequence"/>
</dbReference>
<evidence type="ECO:0000313" key="1">
    <source>
        <dbReference type="EMBL" id="MDR7358097.1"/>
    </source>
</evidence>
<reference evidence="1 2" key="1">
    <citation type="submission" date="2023-07" db="EMBL/GenBank/DDBJ databases">
        <title>Sequencing the genomes of 1000 actinobacteria strains.</title>
        <authorList>
            <person name="Klenk H.-P."/>
        </authorList>
    </citation>
    <scope>NUCLEOTIDE SEQUENCE [LARGE SCALE GENOMIC DNA]</scope>
    <source>
        <strain evidence="1 2">DSM 20167</strain>
    </source>
</reference>
<evidence type="ECO:0000313" key="2">
    <source>
        <dbReference type="Proteomes" id="UP001183817"/>
    </source>
</evidence>
<protein>
    <submittedName>
        <fullName evidence="1">Ester cyclase</fullName>
    </submittedName>
</protein>
<sequence length="85" mass="9486">MPDPRVFQAVVGKQGGWWNIWVPEIDQVTATRKSRKISGYTRSLIALVLDIPETSFRVEREVVSGVELERRFTAVVLESNAAGGN</sequence>
<dbReference type="RefSeq" id="WP_302263120.1">
    <property type="nucleotide sequence ID" value="NZ_BAAAWO010000001.1"/>
</dbReference>
<organism evidence="1 2">
    <name type="scientific">Paeniglutamicibacter sulfureus</name>
    <dbReference type="NCBI Taxonomy" id="43666"/>
    <lineage>
        <taxon>Bacteria</taxon>
        <taxon>Bacillati</taxon>
        <taxon>Actinomycetota</taxon>
        <taxon>Actinomycetes</taxon>
        <taxon>Micrococcales</taxon>
        <taxon>Micrococcaceae</taxon>
        <taxon>Paeniglutamicibacter</taxon>
    </lineage>
</organism>
<dbReference type="EMBL" id="JAVDYI010000001">
    <property type="protein sequence ID" value="MDR7358097.1"/>
    <property type="molecule type" value="Genomic_DNA"/>
</dbReference>
<name>A0ABU2BHH1_9MICC</name>